<evidence type="ECO:0000256" key="3">
    <source>
        <dbReference type="ARBA" id="ARBA00022729"/>
    </source>
</evidence>
<comment type="subcellular location">
    <subcellularLocation>
        <location evidence="1">Cell envelope</location>
    </subcellularLocation>
</comment>
<organism evidence="6 7">
    <name type="scientific">Roseibium limicola</name>
    <dbReference type="NCBI Taxonomy" id="2816037"/>
    <lineage>
        <taxon>Bacteria</taxon>
        <taxon>Pseudomonadati</taxon>
        <taxon>Pseudomonadota</taxon>
        <taxon>Alphaproteobacteria</taxon>
        <taxon>Hyphomicrobiales</taxon>
        <taxon>Stappiaceae</taxon>
        <taxon>Roseibium</taxon>
    </lineage>
</organism>
<protein>
    <submittedName>
        <fullName evidence="6">Sugar ABC transporter substrate-binding protein</fullName>
    </submittedName>
</protein>
<sequence length="330" mass="34955">MTSALRTFRRFGQAGLFSAILAGSMLSTPVQAANDAPLIAVFTKNFTNPAYAAARRGADLVAEEKGATTAHFVPESPDNVEQQKALVVEALAQHPDLVIFVPVDDKAMVEDAAKFTAAGIPVVSFVNRLEGDFITHVGSDDVAVGYNGAKALFEGMNGSGKVLAIEGNPAAPTSRNRVKGMQNAAAEFPDIEVLGIVTGMYQKPAAYDVTVQALKNHPQIDGIWAANDVMVYGALDALNEADRAAQLVGANGLDGAINLIEDGTMLATVEFSAFKIACTAARAGLRHLDGQDIPDDITVPSVLIDRTNLAPWKVPLNERKCPTWEEIVTP</sequence>
<dbReference type="PANTHER" id="PTHR46847">
    <property type="entry name" value="D-ALLOSE-BINDING PERIPLASMIC PROTEIN-RELATED"/>
    <property type="match status" value="1"/>
</dbReference>
<dbReference type="InterPro" id="IPR028082">
    <property type="entry name" value="Peripla_BP_I"/>
</dbReference>
<name>A0A939EKU2_9HYPH</name>
<proteinExistence type="inferred from homology"/>
<evidence type="ECO:0000256" key="4">
    <source>
        <dbReference type="SAM" id="SignalP"/>
    </source>
</evidence>
<gene>
    <name evidence="6" type="ORF">J0X15_03655</name>
</gene>
<dbReference type="Gene3D" id="3.40.50.2300">
    <property type="match status" value="2"/>
</dbReference>
<dbReference type="CDD" id="cd01536">
    <property type="entry name" value="PBP1_ABC_sugar_binding-like"/>
    <property type="match status" value="1"/>
</dbReference>
<dbReference type="RefSeq" id="WP_206938320.1">
    <property type="nucleotide sequence ID" value="NZ_JAFLNF010000002.1"/>
</dbReference>
<dbReference type="PANTHER" id="PTHR46847:SF1">
    <property type="entry name" value="D-ALLOSE-BINDING PERIPLASMIC PROTEIN-RELATED"/>
    <property type="match status" value="1"/>
</dbReference>
<dbReference type="GO" id="GO:0030313">
    <property type="term" value="C:cell envelope"/>
    <property type="evidence" value="ECO:0007669"/>
    <property type="project" value="UniProtKB-SubCell"/>
</dbReference>
<feature type="signal peptide" evidence="4">
    <location>
        <begin position="1"/>
        <end position="32"/>
    </location>
</feature>
<comment type="similarity">
    <text evidence="2">Belongs to the bacterial solute-binding protein 2 family.</text>
</comment>
<dbReference type="GO" id="GO:0030246">
    <property type="term" value="F:carbohydrate binding"/>
    <property type="evidence" value="ECO:0007669"/>
    <property type="project" value="UniProtKB-ARBA"/>
</dbReference>
<evidence type="ECO:0000313" key="7">
    <source>
        <dbReference type="Proteomes" id="UP000664779"/>
    </source>
</evidence>
<dbReference type="InterPro" id="IPR025997">
    <property type="entry name" value="SBP_2_dom"/>
</dbReference>
<evidence type="ECO:0000256" key="2">
    <source>
        <dbReference type="ARBA" id="ARBA00007639"/>
    </source>
</evidence>
<comment type="caution">
    <text evidence="6">The sequence shown here is derived from an EMBL/GenBank/DDBJ whole genome shotgun (WGS) entry which is preliminary data.</text>
</comment>
<dbReference type="SUPFAM" id="SSF53822">
    <property type="entry name" value="Periplasmic binding protein-like I"/>
    <property type="match status" value="1"/>
</dbReference>
<evidence type="ECO:0000259" key="5">
    <source>
        <dbReference type="Pfam" id="PF13407"/>
    </source>
</evidence>
<evidence type="ECO:0000313" key="6">
    <source>
        <dbReference type="EMBL" id="MBO0344308.1"/>
    </source>
</evidence>
<dbReference type="Proteomes" id="UP000664779">
    <property type="component" value="Unassembled WGS sequence"/>
</dbReference>
<reference evidence="6" key="1">
    <citation type="submission" date="2021-03" db="EMBL/GenBank/DDBJ databases">
        <title>Roseibium sp. CAU 1637 isolated from Incheon.</title>
        <authorList>
            <person name="Kim W."/>
        </authorList>
    </citation>
    <scope>NUCLEOTIDE SEQUENCE</scope>
    <source>
        <strain evidence="6">CAU 1637</strain>
    </source>
</reference>
<feature type="chain" id="PRO_5037828653" evidence="4">
    <location>
        <begin position="33"/>
        <end position="330"/>
    </location>
</feature>
<dbReference type="Pfam" id="PF13407">
    <property type="entry name" value="Peripla_BP_4"/>
    <property type="match status" value="1"/>
</dbReference>
<dbReference type="AlphaFoldDB" id="A0A939EKU2"/>
<dbReference type="EMBL" id="JAFLNF010000002">
    <property type="protein sequence ID" value="MBO0344308.1"/>
    <property type="molecule type" value="Genomic_DNA"/>
</dbReference>
<keyword evidence="7" id="KW-1185">Reference proteome</keyword>
<accession>A0A939EKU2</accession>
<feature type="domain" description="Periplasmic binding protein" evidence="5">
    <location>
        <begin position="39"/>
        <end position="291"/>
    </location>
</feature>
<evidence type="ECO:0000256" key="1">
    <source>
        <dbReference type="ARBA" id="ARBA00004196"/>
    </source>
</evidence>
<keyword evidence="3 4" id="KW-0732">Signal</keyword>